<sequence length="570" mass="64584">MSRLPHRHHRHIYLHLLQSSLPCPRHFHSNMQTSAATSRTNATDYRCSNCICSSCRPTESNAALSARNRMLLRSNIPPADAQIVHIQGARNRMSKRLDVLEEQIHAYMSTLFDLQKEKTKMETALKEYKLILSPARRMPAELWYNIFQMCQSDAADSNSSSLNTAVVSWSLAQVCSLWRAIVNDMPQLWTDIGVNLDCIGGAGNASLHHAKYLLQQQLRRSEPLPISVSMDASTLAIFQLGTPLLSIIQSSSSRWRSLALYLPVPALNLFSAAGEVNPRHLERLSLVINGLPLRNNPSLLVWHPYAPNLTSISIGGFELRDATWRLPWSQLRLFEINQVINTRFVARICDLSPWLQSLTIWRWKHVIGPFIGCEHAQLTKIVLGEGNDDLDGLLRALTLPALSEMELHYCTWSISTLTAFLQRSQCQLHAITIFGGDPTSPIHLFPLYRFLTQLRHLTINLVVTDQSITRLTTDQFGLLLPHLNTICVNAKNPVIQKAHKLQLFVELFHARCRLDRQGKTSQSKMSRIEFRLSRSPDAHDESLETAHTLVSMLRLKAQIFLDRMIVCAPI</sequence>
<accession>A0A2H3DNX5</accession>
<dbReference type="OrthoDB" id="2917243at2759"/>
<keyword evidence="1" id="KW-0175">Coiled coil</keyword>
<evidence type="ECO:0000256" key="1">
    <source>
        <dbReference type="SAM" id="Coils"/>
    </source>
</evidence>
<keyword evidence="3" id="KW-1185">Reference proteome</keyword>
<feature type="coiled-coil region" evidence="1">
    <location>
        <begin position="90"/>
        <end position="117"/>
    </location>
</feature>
<reference evidence="3" key="1">
    <citation type="journal article" date="2017" name="Nat. Ecol. Evol.">
        <title>Genome expansion and lineage-specific genetic innovations in the forest pathogenic fungi Armillaria.</title>
        <authorList>
            <person name="Sipos G."/>
            <person name="Prasanna A.N."/>
            <person name="Walter M.C."/>
            <person name="O'Connor E."/>
            <person name="Balint B."/>
            <person name="Krizsan K."/>
            <person name="Kiss B."/>
            <person name="Hess J."/>
            <person name="Varga T."/>
            <person name="Slot J."/>
            <person name="Riley R."/>
            <person name="Boka B."/>
            <person name="Rigling D."/>
            <person name="Barry K."/>
            <person name="Lee J."/>
            <person name="Mihaltcheva S."/>
            <person name="LaButti K."/>
            <person name="Lipzen A."/>
            <person name="Waldron R."/>
            <person name="Moloney N.M."/>
            <person name="Sperisen C."/>
            <person name="Kredics L."/>
            <person name="Vagvoelgyi C."/>
            <person name="Patrignani A."/>
            <person name="Fitzpatrick D."/>
            <person name="Nagy I."/>
            <person name="Doyle S."/>
            <person name="Anderson J.B."/>
            <person name="Grigoriev I.V."/>
            <person name="Gueldener U."/>
            <person name="Muensterkoetter M."/>
            <person name="Nagy L.G."/>
        </authorList>
    </citation>
    <scope>NUCLEOTIDE SEQUENCE [LARGE SCALE GENOMIC DNA]</scope>
    <source>
        <strain evidence="3">Ar21-2</strain>
    </source>
</reference>
<protein>
    <submittedName>
        <fullName evidence="2">Uncharacterized protein</fullName>
    </submittedName>
</protein>
<gene>
    <name evidence="2" type="ORF">ARMGADRAFT_322569</name>
</gene>
<name>A0A2H3DNX5_ARMGA</name>
<evidence type="ECO:0000313" key="3">
    <source>
        <dbReference type="Proteomes" id="UP000217790"/>
    </source>
</evidence>
<dbReference type="AlphaFoldDB" id="A0A2H3DNX5"/>
<organism evidence="2 3">
    <name type="scientific">Armillaria gallica</name>
    <name type="common">Bulbous honey fungus</name>
    <name type="synonym">Armillaria bulbosa</name>
    <dbReference type="NCBI Taxonomy" id="47427"/>
    <lineage>
        <taxon>Eukaryota</taxon>
        <taxon>Fungi</taxon>
        <taxon>Dikarya</taxon>
        <taxon>Basidiomycota</taxon>
        <taxon>Agaricomycotina</taxon>
        <taxon>Agaricomycetes</taxon>
        <taxon>Agaricomycetidae</taxon>
        <taxon>Agaricales</taxon>
        <taxon>Marasmiineae</taxon>
        <taxon>Physalacriaceae</taxon>
        <taxon>Armillaria</taxon>
    </lineage>
</organism>
<dbReference type="EMBL" id="KZ293667">
    <property type="protein sequence ID" value="PBK89963.1"/>
    <property type="molecule type" value="Genomic_DNA"/>
</dbReference>
<dbReference type="Proteomes" id="UP000217790">
    <property type="component" value="Unassembled WGS sequence"/>
</dbReference>
<dbReference type="InParanoid" id="A0A2H3DNX5"/>
<proteinExistence type="predicted"/>
<dbReference type="STRING" id="47427.A0A2H3DNX5"/>
<evidence type="ECO:0000313" key="2">
    <source>
        <dbReference type="EMBL" id="PBK89963.1"/>
    </source>
</evidence>
<dbReference type="OMA" id="SEMELHY"/>